<evidence type="ECO:0000313" key="3">
    <source>
        <dbReference type="EMBL" id="OKH21999.1"/>
    </source>
</evidence>
<keyword evidence="2" id="KW-0812">Transmembrane</keyword>
<evidence type="ECO:0000256" key="1">
    <source>
        <dbReference type="SAM" id="MobiDB-lite"/>
    </source>
</evidence>
<protein>
    <recommendedName>
        <fullName evidence="5">DUF3172 domain-containing protein</fullName>
    </recommendedName>
</protein>
<name>A0A1U7HEK3_9CYAN</name>
<evidence type="ECO:0008006" key="5">
    <source>
        <dbReference type="Google" id="ProtNLM"/>
    </source>
</evidence>
<dbReference type="OrthoDB" id="455197at2"/>
<dbReference type="Pfam" id="PF11371">
    <property type="entry name" value="DUF3172"/>
    <property type="match status" value="1"/>
</dbReference>
<keyword evidence="4" id="KW-1185">Reference proteome</keyword>
<evidence type="ECO:0000256" key="2">
    <source>
        <dbReference type="SAM" id="Phobius"/>
    </source>
</evidence>
<dbReference type="AlphaFoldDB" id="A0A1U7HEK3"/>
<keyword evidence="2" id="KW-1133">Transmembrane helix</keyword>
<dbReference type="RefSeq" id="WP_015144097.1">
    <property type="nucleotide sequence ID" value="NZ_MRCB01000016.1"/>
</dbReference>
<dbReference type="InterPro" id="IPR021511">
    <property type="entry name" value="DUF3172"/>
</dbReference>
<feature type="transmembrane region" description="Helical" evidence="2">
    <location>
        <begin position="32"/>
        <end position="54"/>
    </location>
</feature>
<sequence length="187" mass="20433">MARRPRYSPPRSTSSRYPASEPSESGGLFKRLNYALVALLGGIFVLGIGVGIGLSSTTTVNPENVASRDFIDRSAPNPELCVQYGASAMVTDMRVFVTLSPFSVYVTQPTMQPGCVLRRNNWAILEQRKLVNSQQVNECKNRMNTFGFTGVLESKPRIDCIYQNDSAGNLFLNQPGAGGSPSETENF</sequence>
<organism evidence="3 4">
    <name type="scientific">Hydrococcus rivularis NIES-593</name>
    <dbReference type="NCBI Taxonomy" id="1921803"/>
    <lineage>
        <taxon>Bacteria</taxon>
        <taxon>Bacillati</taxon>
        <taxon>Cyanobacteriota</taxon>
        <taxon>Cyanophyceae</taxon>
        <taxon>Pleurocapsales</taxon>
        <taxon>Hydrococcaceae</taxon>
        <taxon>Hydrococcus</taxon>
    </lineage>
</organism>
<dbReference type="STRING" id="1921803.NIES593_13765"/>
<dbReference type="Proteomes" id="UP000186868">
    <property type="component" value="Unassembled WGS sequence"/>
</dbReference>
<proteinExistence type="predicted"/>
<reference evidence="3 4" key="1">
    <citation type="submission" date="2016-11" db="EMBL/GenBank/DDBJ databases">
        <title>Draft Genome Sequences of Nine Cyanobacterial Strains from Diverse Habitats.</title>
        <authorList>
            <person name="Zhu T."/>
            <person name="Hou S."/>
            <person name="Lu X."/>
            <person name="Hess W.R."/>
        </authorList>
    </citation>
    <scope>NUCLEOTIDE SEQUENCE [LARGE SCALE GENOMIC DNA]</scope>
    <source>
        <strain evidence="3 4">NIES-593</strain>
    </source>
</reference>
<comment type="caution">
    <text evidence="3">The sequence shown here is derived from an EMBL/GenBank/DDBJ whole genome shotgun (WGS) entry which is preliminary data.</text>
</comment>
<gene>
    <name evidence="3" type="ORF">NIES593_13765</name>
</gene>
<feature type="compositionally biased region" description="Low complexity" evidence="1">
    <location>
        <begin position="9"/>
        <end position="20"/>
    </location>
</feature>
<dbReference type="EMBL" id="MRCB01000016">
    <property type="protein sequence ID" value="OKH21999.1"/>
    <property type="molecule type" value="Genomic_DNA"/>
</dbReference>
<evidence type="ECO:0000313" key="4">
    <source>
        <dbReference type="Proteomes" id="UP000186868"/>
    </source>
</evidence>
<feature type="region of interest" description="Disordered" evidence="1">
    <location>
        <begin position="1"/>
        <end position="25"/>
    </location>
</feature>
<keyword evidence="2" id="KW-0472">Membrane</keyword>
<accession>A0A1U7HEK3</accession>